<dbReference type="GO" id="GO:0016485">
    <property type="term" value="P:protein processing"/>
    <property type="evidence" value="ECO:0007669"/>
    <property type="project" value="TreeGrafter"/>
</dbReference>
<keyword evidence="3" id="KW-1133">Transmembrane helix</keyword>
<evidence type="ECO:0000313" key="6">
    <source>
        <dbReference type="Proteomes" id="UP001321473"/>
    </source>
</evidence>
<protein>
    <recommendedName>
        <fullName evidence="4">Peptidase M13 N-terminal domain-containing protein</fullName>
    </recommendedName>
</protein>
<keyword evidence="6" id="KW-1185">Reference proteome</keyword>
<dbReference type="Gene3D" id="1.10.1380.10">
    <property type="entry name" value="Neutral endopeptidase , domain2"/>
    <property type="match status" value="1"/>
</dbReference>
<dbReference type="GO" id="GO:0005886">
    <property type="term" value="C:plasma membrane"/>
    <property type="evidence" value="ECO:0007669"/>
    <property type="project" value="TreeGrafter"/>
</dbReference>
<dbReference type="InterPro" id="IPR000718">
    <property type="entry name" value="Peptidase_M13"/>
</dbReference>
<dbReference type="InterPro" id="IPR042089">
    <property type="entry name" value="Peptidase_M13_dom_2"/>
</dbReference>
<name>A0AAQ4EU76_AMBAM</name>
<reference evidence="5 6" key="1">
    <citation type="journal article" date="2023" name="Arcadia Sci">
        <title>De novo assembly of a long-read Amblyomma americanum tick genome.</title>
        <authorList>
            <person name="Chou S."/>
            <person name="Poskanzer K.E."/>
            <person name="Rollins M."/>
            <person name="Thuy-Boun P.S."/>
        </authorList>
    </citation>
    <scope>NUCLEOTIDE SEQUENCE [LARGE SCALE GENOMIC DNA]</scope>
    <source>
        <strain evidence="5">F_SG_1</strain>
        <tissue evidence="5">Salivary glands</tissue>
    </source>
</reference>
<proteinExistence type="inferred from homology"/>
<keyword evidence="3" id="KW-0472">Membrane</keyword>
<evidence type="ECO:0000259" key="4">
    <source>
        <dbReference type="Pfam" id="PF05649"/>
    </source>
</evidence>
<dbReference type="PANTHER" id="PTHR11733:SF241">
    <property type="entry name" value="GH26575P-RELATED"/>
    <property type="match status" value="1"/>
</dbReference>
<sequence length="989" mass="108176">MLHSDITTASVNGDVPSKPASRRPSMAAGTKASNRGESGSPSPGLTNMPHEEGGAVAVAKEKRKGANGLTEECQGHAGHHVILKAPHQTDALDENRLPFPMESEARSPDAEQPQTLALEDSSKPRPETSGATHTAAGENVPSERPSPKAASQEAETVVVNPAPKPECREGSILPNISGFSGTKESTASNRKGSMGQDTTGYTQTEKTRHDTIASKPRGDTEKVSSGKAEDNIEDELGDDAFSSAQGTPTAIKSPPGESAPAVGPAGTSSMATTEGTVLQKRQSGSSEKSSTVNRNAIAAAAEKTGSSDEPSPAREKPSAKQLSPEPEPQMQEFPPTPEPGPEPQEQSKQEIDEILRELEKQTTVMYPESNLVVVLAIVCIVWICVIVLLTYPDHGPAWPNASSAATTPRAPRTYPSQRVVPLTKAYRCSTDFCLKDGEYFAGLLNHEVSPCDNFYQYVCSHWELLMQNPAAGIGVATSIDTMMEDTMYTKVLEYILDTTHSDVIEAKRLYQACMSPHGDESNRELRQIFAAWPPAQRWPVENSVPVTVLDVWSVAARLMREFGLDALLGVQAALDNTYGQPVLELQLPRPLFFRGDEHRSAIVSMFRAAVSESVDLVQTTGMLYELMSDVMVVFKSIAKRRPLFPGLEVKLVPLDELDKGLRIFATILFEGTLRRNTTVQYSNPGYFDHELRKLFDEIGPRPLLNYLGFRLVVSVAPFLPDSTNLLKLYSVQAAGRVLFPTPKWALCLRAVESVLPVCVVKAHAKLTLASGTDITTRAWISQLESMFFRSTRRYSWMDTNTRHVVHFMLRRLRLARFFPPWSLKEDHCAREALSSGSSPLHMFHEASRAHQSQRLAQLTRRTRPRDVGDPFGTLASPGHQAVYVPFGIVNASVPGNGTAFTFQLARMATRLYAGLAPALFVDGAADENTLLRFTDRAHRLLEELLDCLARDYSMPSGSMRDEVVVDVDEARYVLLAHTVAVALAHAAFK</sequence>
<dbReference type="SUPFAM" id="SSF55486">
    <property type="entry name" value="Metalloproteases ('zincins'), catalytic domain"/>
    <property type="match status" value="1"/>
</dbReference>
<comment type="caution">
    <text evidence="5">The sequence shown here is derived from an EMBL/GenBank/DDBJ whole genome shotgun (WGS) entry which is preliminary data.</text>
</comment>
<feature type="compositionally biased region" description="Polar residues" evidence="2">
    <location>
        <begin position="1"/>
        <end position="11"/>
    </location>
</feature>
<feature type="compositionally biased region" description="Polar residues" evidence="2">
    <location>
        <begin position="31"/>
        <end position="45"/>
    </location>
</feature>
<gene>
    <name evidence="5" type="ORF">V5799_020391</name>
</gene>
<feature type="transmembrane region" description="Helical" evidence="3">
    <location>
        <begin position="370"/>
        <end position="391"/>
    </location>
</feature>
<comment type="similarity">
    <text evidence="1">Belongs to the peptidase M13 family.</text>
</comment>
<evidence type="ECO:0000256" key="3">
    <source>
        <dbReference type="SAM" id="Phobius"/>
    </source>
</evidence>
<feature type="compositionally biased region" description="Basic and acidic residues" evidence="2">
    <location>
        <begin position="205"/>
        <end position="230"/>
    </location>
</feature>
<dbReference type="Pfam" id="PF05649">
    <property type="entry name" value="Peptidase_M13_N"/>
    <property type="match status" value="1"/>
</dbReference>
<dbReference type="AlphaFoldDB" id="A0AAQ4EU76"/>
<dbReference type="Gene3D" id="3.40.390.10">
    <property type="entry name" value="Collagenase (Catalytic Domain)"/>
    <property type="match status" value="1"/>
</dbReference>
<dbReference type="EMBL" id="JARKHS020010953">
    <property type="protein sequence ID" value="KAK8778267.1"/>
    <property type="molecule type" value="Genomic_DNA"/>
</dbReference>
<dbReference type="InterPro" id="IPR008753">
    <property type="entry name" value="Peptidase_M13_N"/>
</dbReference>
<accession>A0AAQ4EU76</accession>
<feature type="region of interest" description="Disordered" evidence="2">
    <location>
        <begin position="1"/>
        <end position="349"/>
    </location>
</feature>
<dbReference type="InterPro" id="IPR024079">
    <property type="entry name" value="MetalloPept_cat_dom_sf"/>
</dbReference>
<dbReference type="PROSITE" id="PS51885">
    <property type="entry name" value="NEPRILYSIN"/>
    <property type="match status" value="1"/>
</dbReference>
<feature type="compositionally biased region" description="Polar residues" evidence="2">
    <location>
        <begin position="266"/>
        <end position="294"/>
    </location>
</feature>
<keyword evidence="3" id="KW-0812">Transmembrane</keyword>
<dbReference type="GO" id="GO:0004222">
    <property type="term" value="F:metalloendopeptidase activity"/>
    <property type="evidence" value="ECO:0007669"/>
    <property type="project" value="InterPro"/>
</dbReference>
<feature type="domain" description="Peptidase M13 N-terminal" evidence="4">
    <location>
        <begin position="450"/>
        <end position="804"/>
    </location>
</feature>
<dbReference type="Proteomes" id="UP001321473">
    <property type="component" value="Unassembled WGS sequence"/>
</dbReference>
<evidence type="ECO:0000256" key="2">
    <source>
        <dbReference type="SAM" id="MobiDB-lite"/>
    </source>
</evidence>
<organism evidence="5 6">
    <name type="scientific">Amblyomma americanum</name>
    <name type="common">Lone star tick</name>
    <dbReference type="NCBI Taxonomy" id="6943"/>
    <lineage>
        <taxon>Eukaryota</taxon>
        <taxon>Metazoa</taxon>
        <taxon>Ecdysozoa</taxon>
        <taxon>Arthropoda</taxon>
        <taxon>Chelicerata</taxon>
        <taxon>Arachnida</taxon>
        <taxon>Acari</taxon>
        <taxon>Parasitiformes</taxon>
        <taxon>Ixodida</taxon>
        <taxon>Ixodoidea</taxon>
        <taxon>Ixodidae</taxon>
        <taxon>Amblyomminae</taxon>
        <taxon>Amblyomma</taxon>
    </lineage>
</organism>
<feature type="compositionally biased region" description="Polar residues" evidence="2">
    <location>
        <begin position="177"/>
        <end position="204"/>
    </location>
</feature>
<evidence type="ECO:0000256" key="1">
    <source>
        <dbReference type="ARBA" id="ARBA00007357"/>
    </source>
</evidence>
<feature type="non-terminal residue" evidence="5">
    <location>
        <position position="989"/>
    </location>
</feature>
<dbReference type="PANTHER" id="PTHR11733">
    <property type="entry name" value="ZINC METALLOPROTEASE FAMILY M13 NEPRILYSIN-RELATED"/>
    <property type="match status" value="1"/>
</dbReference>
<evidence type="ECO:0000313" key="5">
    <source>
        <dbReference type="EMBL" id="KAK8778267.1"/>
    </source>
</evidence>